<accession>A0AAV2PXU2</accession>
<evidence type="ECO:0000259" key="4">
    <source>
        <dbReference type="PROSITE" id="PS50835"/>
    </source>
</evidence>
<feature type="domain" description="Ig-like" evidence="4">
    <location>
        <begin position="111"/>
        <end position="209"/>
    </location>
</feature>
<dbReference type="PANTHER" id="PTHR45080">
    <property type="entry name" value="CONTACTIN 5"/>
    <property type="match status" value="1"/>
</dbReference>
<name>A0AAV2PXU2_MEGNR</name>
<sequence>VPRERPRVQAVTLQQRLTQPSRTAQGTCCCTRLPSITTTSASKKLRRMHLSLKSTFLRSFLPGGLVLLAALILLVSSDIAQAGTHKRTGSQHLVNAWRSTHRFSSKHHHAPKMHSWSHFESEYLLGRKITFMCSAEGNPRPHITWYKDGIQIYQHAFFQVEEHPVGEYGTKSKMEIDPATKMDAGYYECQADNQHGIDVKAFKTNYALNQG</sequence>
<dbReference type="PANTHER" id="PTHR45080:SF32">
    <property type="entry name" value="MAM DOMAIN CONTAINING GLYCOSYLPHOSPHATIDYLINOSITOL ANCHOR 1"/>
    <property type="match status" value="1"/>
</dbReference>
<dbReference type="CDD" id="cd00096">
    <property type="entry name" value="Ig"/>
    <property type="match status" value="1"/>
</dbReference>
<evidence type="ECO:0000256" key="3">
    <source>
        <dbReference type="SAM" id="Phobius"/>
    </source>
</evidence>
<feature type="transmembrane region" description="Helical" evidence="3">
    <location>
        <begin position="56"/>
        <end position="75"/>
    </location>
</feature>
<dbReference type="AlphaFoldDB" id="A0AAV2PXU2"/>
<dbReference type="Proteomes" id="UP001497623">
    <property type="component" value="Unassembled WGS sequence"/>
</dbReference>
<comment type="caution">
    <text evidence="5">The sequence shown here is derived from an EMBL/GenBank/DDBJ whole genome shotgun (WGS) entry which is preliminary data.</text>
</comment>
<dbReference type="InterPro" id="IPR003598">
    <property type="entry name" value="Ig_sub2"/>
</dbReference>
<gene>
    <name evidence="5" type="ORF">MNOR_LOCUS5324</name>
</gene>
<reference evidence="5 6" key="1">
    <citation type="submission" date="2024-05" db="EMBL/GenBank/DDBJ databases">
        <authorList>
            <person name="Wallberg A."/>
        </authorList>
    </citation>
    <scope>NUCLEOTIDE SEQUENCE [LARGE SCALE GENOMIC DNA]</scope>
</reference>
<evidence type="ECO:0000256" key="1">
    <source>
        <dbReference type="ARBA" id="ARBA00023157"/>
    </source>
</evidence>
<dbReference type="InterPro" id="IPR007110">
    <property type="entry name" value="Ig-like_dom"/>
</dbReference>
<dbReference type="GO" id="GO:0043025">
    <property type="term" value="C:neuronal cell body"/>
    <property type="evidence" value="ECO:0007669"/>
    <property type="project" value="TreeGrafter"/>
</dbReference>
<keyword evidence="1" id="KW-1015">Disulfide bond</keyword>
<dbReference type="InterPro" id="IPR013783">
    <property type="entry name" value="Ig-like_fold"/>
</dbReference>
<dbReference type="GO" id="GO:0007156">
    <property type="term" value="P:homophilic cell adhesion via plasma membrane adhesion molecules"/>
    <property type="evidence" value="ECO:0007669"/>
    <property type="project" value="TreeGrafter"/>
</dbReference>
<dbReference type="SMART" id="SM00409">
    <property type="entry name" value="IG"/>
    <property type="match status" value="1"/>
</dbReference>
<keyword evidence="2" id="KW-0393">Immunoglobulin domain</keyword>
<dbReference type="InterPro" id="IPR036179">
    <property type="entry name" value="Ig-like_dom_sf"/>
</dbReference>
<keyword evidence="3" id="KW-0812">Transmembrane</keyword>
<keyword evidence="6" id="KW-1185">Reference proteome</keyword>
<feature type="non-terminal residue" evidence="5">
    <location>
        <position position="1"/>
    </location>
</feature>
<keyword evidence="3" id="KW-1133">Transmembrane helix</keyword>
<protein>
    <recommendedName>
        <fullName evidence="4">Ig-like domain-containing protein</fullName>
    </recommendedName>
</protein>
<dbReference type="Gene3D" id="2.60.40.10">
    <property type="entry name" value="Immunoglobulins"/>
    <property type="match status" value="1"/>
</dbReference>
<dbReference type="GO" id="GO:0008046">
    <property type="term" value="F:axon guidance receptor activity"/>
    <property type="evidence" value="ECO:0007669"/>
    <property type="project" value="TreeGrafter"/>
</dbReference>
<dbReference type="FunFam" id="2.60.40.10:FF:000032">
    <property type="entry name" value="palladin isoform X1"/>
    <property type="match status" value="1"/>
</dbReference>
<dbReference type="SUPFAM" id="SSF48726">
    <property type="entry name" value="Immunoglobulin"/>
    <property type="match status" value="1"/>
</dbReference>
<proteinExistence type="predicted"/>
<dbReference type="GO" id="GO:0005886">
    <property type="term" value="C:plasma membrane"/>
    <property type="evidence" value="ECO:0007669"/>
    <property type="project" value="TreeGrafter"/>
</dbReference>
<dbReference type="GO" id="GO:0050808">
    <property type="term" value="P:synapse organization"/>
    <property type="evidence" value="ECO:0007669"/>
    <property type="project" value="TreeGrafter"/>
</dbReference>
<dbReference type="InterPro" id="IPR050958">
    <property type="entry name" value="Cell_Adh-Cytoskel_Orgn"/>
</dbReference>
<dbReference type="InterPro" id="IPR003599">
    <property type="entry name" value="Ig_sub"/>
</dbReference>
<evidence type="ECO:0000313" key="5">
    <source>
        <dbReference type="EMBL" id="CAL4066077.1"/>
    </source>
</evidence>
<dbReference type="SMART" id="SM00408">
    <property type="entry name" value="IGc2"/>
    <property type="match status" value="1"/>
</dbReference>
<dbReference type="GO" id="GO:0030424">
    <property type="term" value="C:axon"/>
    <property type="evidence" value="ECO:0007669"/>
    <property type="project" value="TreeGrafter"/>
</dbReference>
<organism evidence="5 6">
    <name type="scientific">Meganyctiphanes norvegica</name>
    <name type="common">Northern krill</name>
    <name type="synonym">Thysanopoda norvegica</name>
    <dbReference type="NCBI Taxonomy" id="48144"/>
    <lineage>
        <taxon>Eukaryota</taxon>
        <taxon>Metazoa</taxon>
        <taxon>Ecdysozoa</taxon>
        <taxon>Arthropoda</taxon>
        <taxon>Crustacea</taxon>
        <taxon>Multicrustacea</taxon>
        <taxon>Malacostraca</taxon>
        <taxon>Eumalacostraca</taxon>
        <taxon>Eucarida</taxon>
        <taxon>Euphausiacea</taxon>
        <taxon>Euphausiidae</taxon>
        <taxon>Meganyctiphanes</taxon>
    </lineage>
</organism>
<keyword evidence="3" id="KW-0472">Membrane</keyword>
<dbReference type="Pfam" id="PF13927">
    <property type="entry name" value="Ig_3"/>
    <property type="match status" value="1"/>
</dbReference>
<evidence type="ECO:0000256" key="2">
    <source>
        <dbReference type="ARBA" id="ARBA00023319"/>
    </source>
</evidence>
<evidence type="ECO:0000313" key="6">
    <source>
        <dbReference type="Proteomes" id="UP001497623"/>
    </source>
</evidence>
<dbReference type="EMBL" id="CAXKWB010002045">
    <property type="protein sequence ID" value="CAL4066077.1"/>
    <property type="molecule type" value="Genomic_DNA"/>
</dbReference>
<dbReference type="PROSITE" id="PS50835">
    <property type="entry name" value="IG_LIKE"/>
    <property type="match status" value="1"/>
</dbReference>